<gene>
    <name evidence="1" type="ORF">MVAC_03121</name>
</gene>
<organism evidence="1 2">
    <name type="scientific">Mycolicibacterium vaccae ATCC 25954</name>
    <dbReference type="NCBI Taxonomy" id="1194972"/>
    <lineage>
        <taxon>Bacteria</taxon>
        <taxon>Bacillati</taxon>
        <taxon>Actinomycetota</taxon>
        <taxon>Actinomycetes</taxon>
        <taxon>Mycobacteriales</taxon>
        <taxon>Mycobacteriaceae</taxon>
        <taxon>Mycolicibacterium</taxon>
    </lineage>
</organism>
<evidence type="ECO:0000313" key="2">
    <source>
        <dbReference type="Proteomes" id="UP000006072"/>
    </source>
</evidence>
<dbReference type="eggNOG" id="ENOG503284J">
    <property type="taxonomic scope" value="Bacteria"/>
</dbReference>
<comment type="caution">
    <text evidence="1">The sequence shown here is derived from an EMBL/GenBank/DDBJ whole genome shotgun (WGS) entry which is preliminary data.</text>
</comment>
<protein>
    <submittedName>
        <fullName evidence="1">Uncharacterized protein</fullName>
    </submittedName>
</protein>
<reference evidence="1 2" key="1">
    <citation type="journal article" date="2012" name="J. Bacteriol.">
        <title>Complete Genome Sequence of Mycobacterium vaccae Type Strain ATCC 25954.</title>
        <authorList>
            <person name="Ho Y.S."/>
            <person name="Adroub S.A."/>
            <person name="Abadi M."/>
            <person name="Al Alwan B."/>
            <person name="Alkhateeb R."/>
            <person name="Gao G."/>
            <person name="Ragab A."/>
            <person name="Ali S."/>
            <person name="van Soolingen D."/>
            <person name="Bitter W."/>
            <person name="Pain A."/>
            <person name="Abdallah A.M."/>
        </authorList>
    </citation>
    <scope>NUCLEOTIDE SEQUENCE [LARGE SCALE GENOMIC DNA]</scope>
    <source>
        <strain evidence="1 2">ATCC 25954</strain>
    </source>
</reference>
<accession>K0VM42</accession>
<dbReference type="EMBL" id="ALQA01000004">
    <property type="protein sequence ID" value="EJZ12214.1"/>
    <property type="molecule type" value="Genomic_DNA"/>
</dbReference>
<name>K0VM42_MYCVA</name>
<sequence length="118" mass="13073">MPTARKDVTTIRDQVFLGANGASALAYAVTLIEDHPDESAEATLSRQLDLLMDDKLQDRLTALDRYAYAGFEWLKTNQADERTTRELVLTALDEIACVATGPGEIPQIHDPLLEMLLD</sequence>
<dbReference type="HOGENOM" id="CLU_2070564_0_0_11"/>
<proteinExistence type="predicted"/>
<dbReference type="Proteomes" id="UP000006072">
    <property type="component" value="Unassembled WGS sequence"/>
</dbReference>
<keyword evidence="2" id="KW-1185">Reference proteome</keyword>
<evidence type="ECO:0000313" key="1">
    <source>
        <dbReference type="EMBL" id="EJZ12214.1"/>
    </source>
</evidence>
<dbReference type="AlphaFoldDB" id="K0VM42"/>